<dbReference type="EMBL" id="CP058214">
    <property type="protein sequence ID" value="QPC42500.1"/>
    <property type="molecule type" value="Genomic_DNA"/>
</dbReference>
<dbReference type="SUPFAM" id="SSF53720">
    <property type="entry name" value="ALDH-like"/>
    <property type="match status" value="1"/>
</dbReference>
<dbReference type="InterPro" id="IPR016161">
    <property type="entry name" value="Ald_DH/histidinol_DH"/>
</dbReference>
<proteinExistence type="predicted"/>
<dbReference type="Gene3D" id="3.40.605.10">
    <property type="entry name" value="Aldehyde Dehydrogenase, Chain A, domain 1"/>
    <property type="match status" value="1"/>
</dbReference>
<dbReference type="InterPro" id="IPR016162">
    <property type="entry name" value="Ald_DH_N"/>
</dbReference>
<dbReference type="AlphaFoldDB" id="A0A7S8C363"/>
<dbReference type="CDD" id="cd07122">
    <property type="entry name" value="ALDH_F20_ACDH"/>
    <property type="match status" value="1"/>
</dbReference>
<dbReference type="Pfam" id="PF00171">
    <property type="entry name" value="Aldedh"/>
    <property type="match status" value="1"/>
</dbReference>
<dbReference type="KEGG" id="kmn:HW532_07145"/>
<dbReference type="Proteomes" id="UP000593594">
    <property type="component" value="Chromosome"/>
</dbReference>
<dbReference type="RefSeq" id="WP_213163735.1">
    <property type="nucleotide sequence ID" value="NZ_CP058214.1"/>
</dbReference>
<dbReference type="GO" id="GO:0016620">
    <property type="term" value="F:oxidoreductase activity, acting on the aldehyde or oxo group of donors, NAD or NADP as acceptor"/>
    <property type="evidence" value="ECO:0007669"/>
    <property type="project" value="InterPro"/>
</dbReference>
<dbReference type="PANTHER" id="PTHR11699">
    <property type="entry name" value="ALDEHYDE DEHYDROGENASE-RELATED"/>
    <property type="match status" value="1"/>
</dbReference>
<evidence type="ECO:0000313" key="3">
    <source>
        <dbReference type="EMBL" id="QPC42500.1"/>
    </source>
</evidence>
<dbReference type="Gene3D" id="3.40.309.10">
    <property type="entry name" value="Aldehyde Dehydrogenase, Chain A, domain 2"/>
    <property type="match status" value="1"/>
</dbReference>
<reference evidence="3 4" key="1">
    <citation type="submission" date="2020-06" db="EMBL/GenBank/DDBJ databases">
        <title>Genome sequence of 2 isolates from Red Sea Mangroves.</title>
        <authorList>
            <person name="Sefrji F."/>
            <person name="Michoud G."/>
            <person name="Merlino G."/>
            <person name="Daffonchio D."/>
        </authorList>
    </citation>
    <scope>NUCLEOTIDE SEQUENCE [LARGE SCALE GENOMIC DNA]</scope>
    <source>
        <strain evidence="3 4">R1DC25</strain>
    </source>
</reference>
<feature type="domain" description="Aldehyde dehydrogenase" evidence="2">
    <location>
        <begin position="12"/>
        <end position="275"/>
    </location>
</feature>
<name>A0A7S8C363_9HYPH</name>
<gene>
    <name evidence="3" type="ORF">HW532_07145</name>
</gene>
<evidence type="ECO:0000256" key="1">
    <source>
        <dbReference type="ARBA" id="ARBA00023002"/>
    </source>
</evidence>
<keyword evidence="4" id="KW-1185">Reference proteome</keyword>
<protein>
    <submittedName>
        <fullName evidence="3">Aldehyde dehydrogenase family protein</fullName>
    </submittedName>
</protein>
<dbReference type="InterPro" id="IPR015590">
    <property type="entry name" value="Aldehyde_DH_dom"/>
</dbReference>
<sequence>MAETTDDTTPGLSPHRAAQMVEKARWAAASYATYSRREVMRVAEAVAGAAAREARRYADWAVEETGFGNADHKELKNRLCSTGLLEHYRDHDYVDFRVEPDTKTVAIPKPAGVIFALTPSTNPVCSVFYKTLIALMTRNAIVISPHPAAKACCADAARLIARAAEEAGAPDGIVQVIDEPSLPIIDAIMTSDRIDLILATGGTPMVRAAYSSGNPAIGVGPGNNPAYVDESADVAKAAERIAGSKAFDNSILCTNESAVIAHSAIAGRLASELARQGCHMLSEEERDRLEEHLFPNGKFNISLLGRPATAIAESAGIRVPRNTRVLLVPLERIGDDYRLSREKLAPVLGFYEVASREAALTAAKAMVRRSGAGHSAAIHTQDEAVVLRFAAELPVLRVAVNVGCSTGAAGFDTWLAPTMTIGTGYFGRSSVSENVGPQHLVQWTRIAYNKADDVAFGSYGGLSLPEPATRPRLPEGRIDYSFDWVGGRASAIAGEAPRPAPPSATDTDMDALKAEIRQLIAEELRAIRRGEA</sequence>
<evidence type="ECO:0000313" key="4">
    <source>
        <dbReference type="Proteomes" id="UP000593594"/>
    </source>
</evidence>
<organism evidence="3 4">
    <name type="scientific">Kaustia mangrovi</name>
    <dbReference type="NCBI Taxonomy" id="2593653"/>
    <lineage>
        <taxon>Bacteria</taxon>
        <taxon>Pseudomonadati</taxon>
        <taxon>Pseudomonadota</taxon>
        <taxon>Alphaproteobacteria</taxon>
        <taxon>Hyphomicrobiales</taxon>
        <taxon>Parvibaculaceae</taxon>
        <taxon>Kaustia</taxon>
    </lineage>
</organism>
<evidence type="ECO:0000259" key="2">
    <source>
        <dbReference type="Pfam" id="PF00171"/>
    </source>
</evidence>
<dbReference type="InterPro" id="IPR016163">
    <property type="entry name" value="Ald_DH_C"/>
</dbReference>
<keyword evidence="1" id="KW-0560">Oxidoreductase</keyword>
<accession>A0A7S8C363</accession>